<dbReference type="EMBL" id="NPBY01000063">
    <property type="protein sequence ID" value="PAD73688.1"/>
    <property type="molecule type" value="Genomic_DNA"/>
</dbReference>
<organism evidence="1 2">
    <name type="scientific">Paenibacillus campinasensis</name>
    <dbReference type="NCBI Taxonomy" id="66347"/>
    <lineage>
        <taxon>Bacteria</taxon>
        <taxon>Bacillati</taxon>
        <taxon>Bacillota</taxon>
        <taxon>Bacilli</taxon>
        <taxon>Bacillales</taxon>
        <taxon>Paenibacillaceae</taxon>
        <taxon>Paenibacillus</taxon>
    </lineage>
</organism>
<gene>
    <name evidence="1" type="ORF">CHH67_19835</name>
</gene>
<comment type="caution">
    <text evidence="1">The sequence shown here is derived from an EMBL/GenBank/DDBJ whole genome shotgun (WGS) entry which is preliminary data.</text>
</comment>
<dbReference type="AlphaFoldDB" id="A0A268EKP3"/>
<dbReference type="Proteomes" id="UP000215596">
    <property type="component" value="Unassembled WGS sequence"/>
</dbReference>
<accession>A0A268EKP3</accession>
<dbReference type="OrthoDB" id="9995382at2"/>
<dbReference type="RefSeq" id="WP_095267098.1">
    <property type="nucleotide sequence ID" value="NZ_NPBY01000063.1"/>
</dbReference>
<name>A0A268EKP3_9BACL</name>
<protein>
    <submittedName>
        <fullName evidence="1">Uncharacterized protein</fullName>
    </submittedName>
</protein>
<evidence type="ECO:0000313" key="2">
    <source>
        <dbReference type="Proteomes" id="UP000215596"/>
    </source>
</evidence>
<proteinExistence type="predicted"/>
<reference evidence="1 2" key="1">
    <citation type="submission" date="2017-07" db="EMBL/GenBank/DDBJ databases">
        <title>Isolation and whole genome analysis of endospore-forming bacteria from heroin.</title>
        <authorList>
            <person name="Kalinowski J."/>
            <person name="Ahrens B."/>
            <person name="Al-Dilaimi A."/>
            <person name="Winkler A."/>
            <person name="Wibberg D."/>
            <person name="Schleenbecker U."/>
            <person name="Ruckert C."/>
            <person name="Wolfel R."/>
            <person name="Grass G."/>
        </authorList>
    </citation>
    <scope>NUCLEOTIDE SEQUENCE [LARGE SCALE GENOMIC DNA]</scope>
    <source>
        <strain evidence="1 2">7537-G1</strain>
    </source>
</reference>
<sequence>MDISAKDAAQQLHEILKAVRDNYDQNLEEIAYCDGEYLDLNHALEFFELDQIERLELAKQLQDNRRRRRRAKDENERLQPLYDLVTQKQELVSEVSKGRRMVQNIIRSQATRRYTPRVRIDLQPLFEEARAAANQN</sequence>
<evidence type="ECO:0000313" key="1">
    <source>
        <dbReference type="EMBL" id="PAD73688.1"/>
    </source>
</evidence>